<sequence length="629" mass="68177">MAQQNPAATSNIDGILKTIETNHDEAFLYVSQGLSYEEKGENALAIEMYYKGLEKLANGLSPYCDHPSCKGPLWVKARNMQRKMRRIKDEVEFRLIAIEQAGGAPLYADRPPTYDEATSANTARPPRREAEELFCIESGVQIFYVSAGGGVEAPPEPTDLHVYRLPGRQDAMFPDEKAPLPWLQVGTWIYPLVPKQSPALKSGFGAYLFPNIDAPLKETGAAVGVLLPSDLPHEMISLFESLMEELTAMKIEILDDTCFAICSPGSFLSRFRRSTDSFSQQVSDTIVAGSEVLSKGLTKGAMVTGEALKMGAARLKQYLKPDPEPLAVDPRVKQGLEILRTVTGSARSVTERVANKVGELTVKVAQMVATNVACENCVAGPPDLPSTSMDKVQGAITIAKGLSTVYVGLENAAKILATSLANETVEVVGHKYGTDAAQVVDNAMNSVTNVTMATYAFRGIGLKPIAKRTAKETGKAILQEYAKYLAQVIVVGAQVVARAFARALQQEYAASQAAAKQASAGRGDTTQRAAASVKLGMSVQEAMQILNIDKIDPELVEKNYKHLFEVNDKSKGGSFYIQSKDFRKASDLVAHFHKMFYFQKSSVGRHRPVAFVRGGNSTVGGRIQVAAVR</sequence>
<evidence type="ECO:0000256" key="7">
    <source>
        <dbReference type="ARBA" id="ARBA00023128"/>
    </source>
</evidence>
<evidence type="ECO:0000256" key="2">
    <source>
        <dbReference type="ARBA" id="ARBA00008817"/>
    </source>
</evidence>
<comment type="subcellular location">
    <subcellularLocation>
        <location evidence="1">Mitochondrion inner membrane</location>
        <topology evidence="1">Peripheral membrane protein</topology>
        <orientation evidence="1">Matrix side</orientation>
    </subcellularLocation>
</comment>
<evidence type="ECO:0000256" key="3">
    <source>
        <dbReference type="ARBA" id="ARBA00022448"/>
    </source>
</evidence>
<evidence type="ECO:0000256" key="1">
    <source>
        <dbReference type="ARBA" id="ARBA00004443"/>
    </source>
</evidence>
<keyword evidence="12" id="KW-1185">Reference proteome</keyword>
<dbReference type="InterPro" id="IPR036869">
    <property type="entry name" value="J_dom_sf"/>
</dbReference>
<dbReference type="GO" id="GO:0005886">
    <property type="term" value="C:plasma membrane"/>
    <property type="evidence" value="ECO:0007669"/>
    <property type="project" value="TreeGrafter"/>
</dbReference>
<dbReference type="SMART" id="SM00745">
    <property type="entry name" value="MIT"/>
    <property type="match status" value="1"/>
</dbReference>
<evidence type="ECO:0000256" key="6">
    <source>
        <dbReference type="ARBA" id="ARBA00023010"/>
    </source>
</evidence>
<proteinExistence type="inferred from homology"/>
<dbReference type="InterPro" id="IPR009686">
    <property type="entry name" value="Senescence/spartin_C"/>
</dbReference>
<evidence type="ECO:0000256" key="8">
    <source>
        <dbReference type="ARBA" id="ARBA00023136"/>
    </source>
</evidence>
<dbReference type="InterPro" id="IPR007330">
    <property type="entry name" value="MIT_dom"/>
</dbReference>
<dbReference type="AlphaFoldDB" id="A0A9D4Q4A6"/>
<dbReference type="Gene3D" id="1.20.58.80">
    <property type="entry name" value="Phosphotransferase system, lactose/cellobiose-type IIA subunit"/>
    <property type="match status" value="1"/>
</dbReference>
<keyword evidence="3" id="KW-0813">Transport</keyword>
<comment type="caution">
    <text evidence="11">The sequence shown here is derived from an EMBL/GenBank/DDBJ whole genome shotgun (WGS) entry which is preliminary data.</text>
</comment>
<evidence type="ECO:0000313" key="12">
    <source>
        <dbReference type="Proteomes" id="UP000821837"/>
    </source>
</evidence>
<dbReference type="GO" id="GO:0005743">
    <property type="term" value="C:mitochondrial inner membrane"/>
    <property type="evidence" value="ECO:0007669"/>
    <property type="project" value="UniProtKB-SubCell"/>
</dbReference>
<dbReference type="InterPro" id="IPR045036">
    <property type="entry name" value="Spartin-like"/>
</dbReference>
<evidence type="ECO:0000313" key="11">
    <source>
        <dbReference type="EMBL" id="KAH7967672.1"/>
    </source>
</evidence>
<evidence type="ECO:0000256" key="9">
    <source>
        <dbReference type="SAM" id="MobiDB-lite"/>
    </source>
</evidence>
<comment type="similarity">
    <text evidence="2">Belongs to the TIM16/PAM16 family.</text>
</comment>
<keyword evidence="4" id="KW-0999">Mitochondrion inner membrane</keyword>
<gene>
    <name evidence="11" type="ORF">HPB52_001549</name>
</gene>
<dbReference type="PANTHER" id="PTHR21068">
    <property type="entry name" value="SPARTIN"/>
    <property type="match status" value="1"/>
</dbReference>
<feature type="domain" description="MIT" evidence="10">
    <location>
        <begin position="19"/>
        <end position="97"/>
    </location>
</feature>
<dbReference type="PANTHER" id="PTHR21068:SF43">
    <property type="entry name" value="SPARTIN"/>
    <property type="match status" value="1"/>
</dbReference>
<dbReference type="GO" id="GO:0015031">
    <property type="term" value="P:protein transport"/>
    <property type="evidence" value="ECO:0007669"/>
    <property type="project" value="UniProtKB-KW"/>
</dbReference>
<name>A0A9D4Q4A6_RHISA</name>
<feature type="region of interest" description="Disordered" evidence="9">
    <location>
        <begin position="107"/>
        <end position="126"/>
    </location>
</feature>
<keyword evidence="5" id="KW-0653">Protein transport</keyword>
<dbReference type="EMBL" id="JABSTV010001248">
    <property type="protein sequence ID" value="KAH7967672.1"/>
    <property type="molecule type" value="Genomic_DNA"/>
</dbReference>
<dbReference type="VEuPathDB" id="VectorBase:RSAN_048883"/>
<dbReference type="Pfam" id="PF03656">
    <property type="entry name" value="Pam16"/>
    <property type="match status" value="1"/>
</dbReference>
<organism evidence="11 12">
    <name type="scientific">Rhipicephalus sanguineus</name>
    <name type="common">Brown dog tick</name>
    <name type="synonym">Ixodes sanguineus</name>
    <dbReference type="NCBI Taxonomy" id="34632"/>
    <lineage>
        <taxon>Eukaryota</taxon>
        <taxon>Metazoa</taxon>
        <taxon>Ecdysozoa</taxon>
        <taxon>Arthropoda</taxon>
        <taxon>Chelicerata</taxon>
        <taxon>Arachnida</taxon>
        <taxon>Acari</taxon>
        <taxon>Parasitiformes</taxon>
        <taxon>Ixodida</taxon>
        <taxon>Ixodoidea</taxon>
        <taxon>Ixodidae</taxon>
        <taxon>Rhipicephalinae</taxon>
        <taxon>Rhipicephalus</taxon>
        <taxon>Rhipicephalus</taxon>
    </lineage>
</organism>
<dbReference type="FunFam" id="1.10.287.110:FF:000006">
    <property type="entry name" value="Import inner membrane translocase subunit TIM16"/>
    <property type="match status" value="1"/>
</dbReference>
<dbReference type="Gene3D" id="1.10.287.110">
    <property type="entry name" value="DnaJ domain"/>
    <property type="match status" value="1"/>
</dbReference>
<dbReference type="GO" id="GO:0030514">
    <property type="term" value="P:negative regulation of BMP signaling pathway"/>
    <property type="evidence" value="ECO:0007669"/>
    <property type="project" value="TreeGrafter"/>
</dbReference>
<evidence type="ECO:0000256" key="5">
    <source>
        <dbReference type="ARBA" id="ARBA00022927"/>
    </source>
</evidence>
<accession>A0A9D4Q4A6</accession>
<keyword evidence="8" id="KW-0472">Membrane</keyword>
<keyword evidence="6" id="KW-0811">Translocation</keyword>
<protein>
    <recommendedName>
        <fullName evidence="10">MIT domain-containing protein</fullName>
    </recommendedName>
</protein>
<keyword evidence="7" id="KW-0496">Mitochondrion</keyword>
<dbReference type="InterPro" id="IPR036181">
    <property type="entry name" value="MIT_dom_sf"/>
</dbReference>
<dbReference type="Proteomes" id="UP000821837">
    <property type="component" value="Unassembled WGS sequence"/>
</dbReference>
<dbReference type="SUPFAM" id="SSF116846">
    <property type="entry name" value="MIT domain"/>
    <property type="match status" value="1"/>
</dbReference>
<dbReference type="Pfam" id="PF06911">
    <property type="entry name" value="Senescence"/>
    <property type="match status" value="1"/>
</dbReference>
<reference evidence="11" key="1">
    <citation type="journal article" date="2020" name="Cell">
        <title>Large-Scale Comparative Analyses of Tick Genomes Elucidate Their Genetic Diversity and Vector Capacities.</title>
        <authorList>
            <consortium name="Tick Genome and Microbiome Consortium (TIGMIC)"/>
            <person name="Jia N."/>
            <person name="Wang J."/>
            <person name="Shi W."/>
            <person name="Du L."/>
            <person name="Sun Y."/>
            <person name="Zhan W."/>
            <person name="Jiang J.F."/>
            <person name="Wang Q."/>
            <person name="Zhang B."/>
            <person name="Ji P."/>
            <person name="Bell-Sakyi L."/>
            <person name="Cui X.M."/>
            <person name="Yuan T.T."/>
            <person name="Jiang B.G."/>
            <person name="Yang W.F."/>
            <person name="Lam T.T."/>
            <person name="Chang Q.C."/>
            <person name="Ding S.J."/>
            <person name="Wang X.J."/>
            <person name="Zhu J.G."/>
            <person name="Ruan X.D."/>
            <person name="Zhao L."/>
            <person name="Wei J.T."/>
            <person name="Ye R.Z."/>
            <person name="Que T.C."/>
            <person name="Du C.H."/>
            <person name="Zhou Y.H."/>
            <person name="Cheng J.X."/>
            <person name="Dai P.F."/>
            <person name="Guo W.B."/>
            <person name="Han X.H."/>
            <person name="Huang E.J."/>
            <person name="Li L.F."/>
            <person name="Wei W."/>
            <person name="Gao Y.C."/>
            <person name="Liu J.Z."/>
            <person name="Shao H.Z."/>
            <person name="Wang X."/>
            <person name="Wang C.C."/>
            <person name="Yang T.C."/>
            <person name="Huo Q.B."/>
            <person name="Li W."/>
            <person name="Chen H.Y."/>
            <person name="Chen S.E."/>
            <person name="Zhou L.G."/>
            <person name="Ni X.B."/>
            <person name="Tian J.H."/>
            <person name="Sheng Y."/>
            <person name="Liu T."/>
            <person name="Pan Y.S."/>
            <person name="Xia L.Y."/>
            <person name="Li J."/>
            <person name="Zhao F."/>
            <person name="Cao W.C."/>
        </authorList>
    </citation>
    <scope>NUCLEOTIDE SEQUENCE</scope>
    <source>
        <strain evidence="11">Rsan-2018</strain>
    </source>
</reference>
<evidence type="ECO:0000256" key="4">
    <source>
        <dbReference type="ARBA" id="ARBA00022792"/>
    </source>
</evidence>
<evidence type="ECO:0000259" key="10">
    <source>
        <dbReference type="SMART" id="SM00745"/>
    </source>
</evidence>
<reference evidence="11" key="2">
    <citation type="submission" date="2021-09" db="EMBL/GenBank/DDBJ databases">
        <authorList>
            <person name="Jia N."/>
            <person name="Wang J."/>
            <person name="Shi W."/>
            <person name="Du L."/>
            <person name="Sun Y."/>
            <person name="Zhan W."/>
            <person name="Jiang J."/>
            <person name="Wang Q."/>
            <person name="Zhang B."/>
            <person name="Ji P."/>
            <person name="Sakyi L.B."/>
            <person name="Cui X."/>
            <person name="Yuan T."/>
            <person name="Jiang B."/>
            <person name="Yang W."/>
            <person name="Lam T.T.-Y."/>
            <person name="Chang Q."/>
            <person name="Ding S."/>
            <person name="Wang X."/>
            <person name="Zhu J."/>
            <person name="Ruan X."/>
            <person name="Zhao L."/>
            <person name="Wei J."/>
            <person name="Que T."/>
            <person name="Du C."/>
            <person name="Cheng J."/>
            <person name="Dai P."/>
            <person name="Han X."/>
            <person name="Huang E."/>
            <person name="Gao Y."/>
            <person name="Liu J."/>
            <person name="Shao H."/>
            <person name="Ye R."/>
            <person name="Li L."/>
            <person name="Wei W."/>
            <person name="Wang X."/>
            <person name="Wang C."/>
            <person name="Huo Q."/>
            <person name="Li W."/>
            <person name="Guo W."/>
            <person name="Chen H."/>
            <person name="Chen S."/>
            <person name="Zhou L."/>
            <person name="Zhou L."/>
            <person name="Ni X."/>
            <person name="Tian J."/>
            <person name="Zhou Y."/>
            <person name="Sheng Y."/>
            <person name="Liu T."/>
            <person name="Pan Y."/>
            <person name="Xia L."/>
            <person name="Li J."/>
            <person name="Zhao F."/>
            <person name="Cao W."/>
        </authorList>
    </citation>
    <scope>NUCLEOTIDE SEQUENCE</scope>
    <source>
        <strain evidence="11">Rsan-2018</strain>
        <tissue evidence="11">Larvae</tissue>
    </source>
</reference>
<dbReference type="GO" id="GO:0051301">
    <property type="term" value="P:cell division"/>
    <property type="evidence" value="ECO:0007669"/>
    <property type="project" value="TreeGrafter"/>
</dbReference>